<reference evidence="2" key="1">
    <citation type="submission" date="2015-12" db="EMBL/GenBank/DDBJ databases">
        <title>De novo transcriptome assembly of four potential Pierce s Disease insect vectors from Arizona vineyards.</title>
        <authorList>
            <person name="Tassone E.E."/>
        </authorList>
    </citation>
    <scope>NUCLEOTIDE SEQUENCE</scope>
</reference>
<evidence type="ECO:0000313" key="2">
    <source>
        <dbReference type="EMBL" id="JAS28652.1"/>
    </source>
</evidence>
<dbReference type="AlphaFoldDB" id="A0A1B6DSK4"/>
<feature type="non-terminal residue" evidence="2">
    <location>
        <position position="100"/>
    </location>
</feature>
<accession>A0A1B6DSK4</accession>
<sequence>MLRVSHCQTALLGNRGGGRGGGGRMGCARSRQQRSEAAEGTDAYAECRLGLNLQLKSARLSYRLTNVSGSGFSSATMSEARSDGGIPCSNAFAQLSMLPY</sequence>
<evidence type="ECO:0000256" key="1">
    <source>
        <dbReference type="SAM" id="MobiDB-lite"/>
    </source>
</evidence>
<gene>
    <name evidence="2" type="ORF">g.13875</name>
</gene>
<feature type="compositionally biased region" description="Gly residues" evidence="1">
    <location>
        <begin position="14"/>
        <end position="25"/>
    </location>
</feature>
<organism evidence="2">
    <name type="scientific">Clastoptera arizonana</name>
    <name type="common">Arizona spittle bug</name>
    <dbReference type="NCBI Taxonomy" id="38151"/>
    <lineage>
        <taxon>Eukaryota</taxon>
        <taxon>Metazoa</taxon>
        <taxon>Ecdysozoa</taxon>
        <taxon>Arthropoda</taxon>
        <taxon>Hexapoda</taxon>
        <taxon>Insecta</taxon>
        <taxon>Pterygota</taxon>
        <taxon>Neoptera</taxon>
        <taxon>Paraneoptera</taxon>
        <taxon>Hemiptera</taxon>
        <taxon>Auchenorrhyncha</taxon>
        <taxon>Cercopoidea</taxon>
        <taxon>Clastopteridae</taxon>
        <taxon>Clastoptera</taxon>
    </lineage>
</organism>
<protein>
    <submittedName>
        <fullName evidence="2">Uncharacterized protein</fullName>
    </submittedName>
</protein>
<dbReference type="EMBL" id="GEDC01008646">
    <property type="protein sequence ID" value="JAS28652.1"/>
    <property type="molecule type" value="Transcribed_RNA"/>
</dbReference>
<name>A0A1B6DSK4_9HEMI</name>
<proteinExistence type="predicted"/>
<feature type="region of interest" description="Disordered" evidence="1">
    <location>
        <begin position="12"/>
        <end position="35"/>
    </location>
</feature>